<feature type="transmembrane region" description="Helical" evidence="1">
    <location>
        <begin position="81"/>
        <end position="102"/>
    </location>
</feature>
<protein>
    <submittedName>
        <fullName evidence="2">Uncharacterized protein</fullName>
    </submittedName>
</protein>
<comment type="caution">
    <text evidence="2">The sequence shown here is derived from an EMBL/GenBank/DDBJ whole genome shotgun (WGS) entry which is preliminary data.</text>
</comment>
<sequence>MVNLKETRHQLAHKYDIAAEDLDPSIIPILMAIDNMANRLEKSVNGFQHQSKQIEILMKQQAPAIYCDHPKTALILGIGKYGSIFLAISIFLSVFWMGLVMLKSNEKQYAHYKQIAKVIQFDEQSGSYFIRKEDFRKVEKGIVIK</sequence>
<keyword evidence="1" id="KW-1133">Transmembrane helix</keyword>
<evidence type="ECO:0000313" key="2">
    <source>
        <dbReference type="EMBL" id="MEA5402771.1"/>
    </source>
</evidence>
<reference evidence="2 3" key="1">
    <citation type="submission" date="2023-12" db="EMBL/GenBank/DDBJ databases">
        <title>Novel species of the genus Arcicella isolated from rivers.</title>
        <authorList>
            <person name="Lu H."/>
        </authorList>
    </citation>
    <scope>NUCLEOTIDE SEQUENCE [LARGE SCALE GENOMIC DNA]</scope>
    <source>
        <strain evidence="2 3">DC2W</strain>
    </source>
</reference>
<evidence type="ECO:0000313" key="3">
    <source>
        <dbReference type="Proteomes" id="UP001303899"/>
    </source>
</evidence>
<keyword evidence="1" id="KW-0812">Transmembrane</keyword>
<keyword evidence="3" id="KW-1185">Reference proteome</keyword>
<organism evidence="2 3">
    <name type="scientific">Arcicella gelida</name>
    <dbReference type="NCBI Taxonomy" id="2984195"/>
    <lineage>
        <taxon>Bacteria</taxon>
        <taxon>Pseudomonadati</taxon>
        <taxon>Bacteroidota</taxon>
        <taxon>Cytophagia</taxon>
        <taxon>Cytophagales</taxon>
        <taxon>Flectobacillaceae</taxon>
        <taxon>Arcicella</taxon>
    </lineage>
</organism>
<dbReference type="RefSeq" id="WP_323327644.1">
    <property type="nucleotide sequence ID" value="NZ_JAYGIL010000007.1"/>
</dbReference>
<name>A0ABU5S2U6_9BACT</name>
<accession>A0ABU5S2U6</accession>
<dbReference type="EMBL" id="JAYGIL010000007">
    <property type="protein sequence ID" value="MEA5402771.1"/>
    <property type="molecule type" value="Genomic_DNA"/>
</dbReference>
<gene>
    <name evidence="2" type="ORF">VB776_07590</name>
</gene>
<proteinExistence type="predicted"/>
<evidence type="ECO:0000256" key="1">
    <source>
        <dbReference type="SAM" id="Phobius"/>
    </source>
</evidence>
<dbReference type="Proteomes" id="UP001303899">
    <property type="component" value="Unassembled WGS sequence"/>
</dbReference>
<keyword evidence="1" id="KW-0472">Membrane</keyword>